<keyword evidence="3 6" id="KW-0808">Transferase</keyword>
<proteinExistence type="predicted"/>
<sequence>MLLILPKSTLTSISVPYLWESQTGGDLSLDSTLGDLPLYDFQVVLASSVRTLVQQFERHPLLPGVIIVDPQENSTSEFLGMISRRDLLEFFLRPRGLELFLDQSLDVLYSYVRTPVLVLPAQTTILAATQQSLKRTAPGYIDPIVVQGNWSSSGDYPWMVSYRLLNSHELNLAYWQIRGIETQVRYERTQVQLLQSEKMASLGRLVDGVAHEILDPVGFIWGNLTHLVTYSDGLIELLDAYESHYTQKFPAIEQLKQEIEFDFLRQDFPRILSSIKSGTERLSKLATSLQNFCHIDEIHPKPADLHSHLDSILLLMKSRINREIDVVKNYGHLPPVSCYVGQLSQVFINILIHGFDALLNQLVRQDWVNEYSISPGLESGKAPQIVITTTIIGLDSSPGENLSPPERWVSISIADNGPGLSAEEQQKILDSFSNLKRTEKETSLSLSYHIVTAKHGGQLKLRSQPGIGTEFEILLPFI</sequence>
<dbReference type="PROSITE" id="PS50109">
    <property type="entry name" value="HIS_KIN"/>
    <property type="match status" value="1"/>
</dbReference>
<dbReference type="Pfam" id="PF02518">
    <property type="entry name" value="HATPase_c"/>
    <property type="match status" value="1"/>
</dbReference>
<accession>A0A7Z9DV03</accession>
<dbReference type="InterPro" id="IPR036890">
    <property type="entry name" value="HATPase_C_sf"/>
</dbReference>
<organism evidence="6 7">
    <name type="scientific">Planktothrix paucivesiculata PCC 9631</name>
    <dbReference type="NCBI Taxonomy" id="671071"/>
    <lineage>
        <taxon>Bacteria</taxon>
        <taxon>Bacillati</taxon>
        <taxon>Cyanobacteriota</taxon>
        <taxon>Cyanophyceae</taxon>
        <taxon>Oscillatoriophycideae</taxon>
        <taxon>Oscillatoriales</taxon>
        <taxon>Microcoleaceae</taxon>
        <taxon>Planktothrix</taxon>
    </lineage>
</organism>
<evidence type="ECO:0000313" key="6">
    <source>
        <dbReference type="EMBL" id="VXD12313.1"/>
    </source>
</evidence>
<keyword evidence="7" id="KW-1185">Reference proteome</keyword>
<name>A0A7Z9DV03_9CYAN</name>
<dbReference type="GO" id="GO:0000160">
    <property type="term" value="P:phosphorelay signal transduction system"/>
    <property type="evidence" value="ECO:0007669"/>
    <property type="project" value="UniProtKB-KW"/>
</dbReference>
<reference evidence="6" key="1">
    <citation type="submission" date="2019-10" db="EMBL/GenBank/DDBJ databases">
        <authorList>
            <consortium name="Genoscope - CEA"/>
            <person name="William W."/>
        </authorList>
    </citation>
    <scope>NUCLEOTIDE SEQUENCE [LARGE SCALE GENOMIC DNA]</scope>
    <source>
        <strain evidence="6">BBR_PRJEB10994</strain>
    </source>
</reference>
<gene>
    <name evidence="6" type="ORF">PL9631_1060010</name>
</gene>
<dbReference type="Gene3D" id="3.30.565.10">
    <property type="entry name" value="Histidine kinase-like ATPase, C-terminal domain"/>
    <property type="match status" value="1"/>
</dbReference>
<dbReference type="AlphaFoldDB" id="A0A7Z9DV03"/>
<evidence type="ECO:0000256" key="2">
    <source>
        <dbReference type="ARBA" id="ARBA00012438"/>
    </source>
</evidence>
<comment type="catalytic activity">
    <reaction evidence="1">
        <text>ATP + protein L-histidine = ADP + protein N-phospho-L-histidine.</text>
        <dbReference type="EC" id="2.7.13.3"/>
    </reaction>
</comment>
<dbReference type="InterPro" id="IPR004358">
    <property type="entry name" value="Sig_transdc_His_kin-like_C"/>
</dbReference>
<feature type="domain" description="Histidine kinase" evidence="5">
    <location>
        <begin position="208"/>
        <end position="478"/>
    </location>
</feature>
<keyword evidence="4" id="KW-0902">Two-component regulatory system</keyword>
<dbReference type="PRINTS" id="PR00344">
    <property type="entry name" value="BCTRLSENSOR"/>
</dbReference>
<evidence type="ECO:0000256" key="4">
    <source>
        <dbReference type="ARBA" id="ARBA00023012"/>
    </source>
</evidence>
<dbReference type="Proteomes" id="UP000182190">
    <property type="component" value="Unassembled WGS sequence"/>
</dbReference>
<evidence type="ECO:0000313" key="7">
    <source>
        <dbReference type="Proteomes" id="UP000182190"/>
    </source>
</evidence>
<dbReference type="EMBL" id="CZCS02000009">
    <property type="protein sequence ID" value="VXD12313.1"/>
    <property type="molecule type" value="Genomic_DNA"/>
</dbReference>
<keyword evidence="3 6" id="KW-0418">Kinase</keyword>
<dbReference type="InterPro" id="IPR005467">
    <property type="entry name" value="His_kinase_dom"/>
</dbReference>
<evidence type="ECO:0000259" key="5">
    <source>
        <dbReference type="PROSITE" id="PS50109"/>
    </source>
</evidence>
<protein>
    <recommendedName>
        <fullName evidence="2">histidine kinase</fullName>
        <ecNumber evidence="2">2.7.13.3</ecNumber>
    </recommendedName>
</protein>
<comment type="caution">
    <text evidence="6">The sequence shown here is derived from an EMBL/GenBank/DDBJ whole genome shotgun (WGS) entry which is preliminary data.</text>
</comment>
<dbReference type="InterPro" id="IPR003594">
    <property type="entry name" value="HATPase_dom"/>
</dbReference>
<dbReference type="Gene3D" id="1.10.287.130">
    <property type="match status" value="1"/>
</dbReference>
<dbReference type="EC" id="2.7.13.3" evidence="2"/>
<dbReference type="PANTHER" id="PTHR43065">
    <property type="entry name" value="SENSOR HISTIDINE KINASE"/>
    <property type="match status" value="1"/>
</dbReference>
<dbReference type="PANTHER" id="PTHR43065:SF50">
    <property type="entry name" value="HISTIDINE KINASE"/>
    <property type="match status" value="1"/>
</dbReference>
<dbReference type="SUPFAM" id="SSF55874">
    <property type="entry name" value="ATPase domain of HSP90 chaperone/DNA topoisomerase II/histidine kinase"/>
    <property type="match status" value="1"/>
</dbReference>
<evidence type="ECO:0000256" key="1">
    <source>
        <dbReference type="ARBA" id="ARBA00000085"/>
    </source>
</evidence>
<dbReference type="RefSeq" id="WP_407947604.1">
    <property type="nucleotide sequence ID" value="NZ_LR735026.1"/>
</dbReference>
<dbReference type="SMART" id="SM00387">
    <property type="entry name" value="HATPase_c"/>
    <property type="match status" value="1"/>
</dbReference>
<evidence type="ECO:0000256" key="3">
    <source>
        <dbReference type="ARBA" id="ARBA00022777"/>
    </source>
</evidence>
<dbReference type="GO" id="GO:0004673">
    <property type="term" value="F:protein histidine kinase activity"/>
    <property type="evidence" value="ECO:0007669"/>
    <property type="project" value="UniProtKB-EC"/>
</dbReference>